<dbReference type="Proteomes" id="UP000019225">
    <property type="component" value="Chromosome"/>
</dbReference>
<dbReference type="HOGENOM" id="CLU_1842518_0_0_11"/>
<evidence type="ECO:0000313" key="2">
    <source>
        <dbReference type="Proteomes" id="UP000019225"/>
    </source>
</evidence>
<sequence>MDDNDRLLRLISWVGWAEPDQNRCGLRYGSETDQARLNEREKMAAHTMCAYYSGALRYRVRGDEGDALDREQLPDYALEFATGLSARATGLMGELVARSLDLRADVQDLGRLWVEDVKSTAWRLVVANHPDRLSAPGIP</sequence>
<organism evidence="1 2">
    <name type="scientific">Kutzneria albida DSM 43870</name>
    <dbReference type="NCBI Taxonomy" id="1449976"/>
    <lineage>
        <taxon>Bacteria</taxon>
        <taxon>Bacillati</taxon>
        <taxon>Actinomycetota</taxon>
        <taxon>Actinomycetes</taxon>
        <taxon>Pseudonocardiales</taxon>
        <taxon>Pseudonocardiaceae</taxon>
        <taxon>Kutzneria</taxon>
    </lineage>
</organism>
<gene>
    <name evidence="1" type="ORF">KALB_6094</name>
</gene>
<dbReference type="AlphaFoldDB" id="W5WMP7"/>
<proteinExistence type="predicted"/>
<reference evidence="1 2" key="1">
    <citation type="journal article" date="2014" name="BMC Genomics">
        <title>Complete genome sequence of producer of the glycopeptide antibiotic Aculeximycin Kutzneria albida DSM 43870T, a representative of minor genus of Pseudonocardiaceae.</title>
        <authorList>
            <person name="Rebets Y."/>
            <person name="Tokovenko B."/>
            <person name="Lushchyk I."/>
            <person name="Ruckert C."/>
            <person name="Zaburannyi N."/>
            <person name="Bechthold A."/>
            <person name="Kalinowski J."/>
            <person name="Luzhetskyy A."/>
        </authorList>
    </citation>
    <scope>NUCLEOTIDE SEQUENCE [LARGE SCALE GENOMIC DNA]</scope>
    <source>
        <strain evidence="1">DSM 43870</strain>
    </source>
</reference>
<dbReference type="RefSeq" id="WP_025359367.1">
    <property type="nucleotide sequence ID" value="NZ_CP007155.1"/>
</dbReference>
<accession>W5WMP7</accession>
<evidence type="ECO:0000313" key="1">
    <source>
        <dbReference type="EMBL" id="AHH99454.1"/>
    </source>
</evidence>
<protein>
    <submittedName>
        <fullName evidence="1">Uncharacterized protein</fullName>
    </submittedName>
</protein>
<dbReference type="KEGG" id="kal:KALB_6094"/>
<keyword evidence="2" id="KW-1185">Reference proteome</keyword>
<dbReference type="EMBL" id="CP007155">
    <property type="protein sequence ID" value="AHH99454.1"/>
    <property type="molecule type" value="Genomic_DNA"/>
</dbReference>
<name>W5WMP7_9PSEU</name>